<comment type="caution">
    <text evidence="2">The sequence shown here is derived from an EMBL/GenBank/DDBJ whole genome shotgun (WGS) entry which is preliminary data.</text>
</comment>
<keyword evidence="3" id="KW-1185">Reference proteome</keyword>
<gene>
    <name evidence="2" type="ORF">Tco025E_09240</name>
</gene>
<feature type="chain" id="PRO_5019472120" evidence="1">
    <location>
        <begin position="45"/>
        <end position="163"/>
    </location>
</feature>
<dbReference type="GeneID" id="40322851"/>
<sequence>RPVGDEADASAPAGNAHRFVRPPALYAFLLLFLLRGSIVTDAAATGPADVKHSVGLGPSSSRAPRLFGHAQLPPMHLATAKSVGDTCHGTGAVLGERIFYVSVQRLAPQPAGRSCANALGRPQRCDWGSGATRRLRHGLTSFFFGGGNLKTNRLPARTAPASG</sequence>
<keyword evidence="1" id="KW-0732">Signal</keyword>
<feature type="non-terminal residue" evidence="2">
    <location>
        <position position="1"/>
    </location>
</feature>
<proteinExistence type="predicted"/>
<dbReference type="Proteomes" id="UP000284403">
    <property type="component" value="Unassembled WGS sequence"/>
</dbReference>
<protein>
    <submittedName>
        <fullName evidence="2">Uncharacterized protein</fullName>
    </submittedName>
</protein>
<organism evidence="2 3">
    <name type="scientific">Trypanosoma conorhini</name>
    <dbReference type="NCBI Taxonomy" id="83891"/>
    <lineage>
        <taxon>Eukaryota</taxon>
        <taxon>Discoba</taxon>
        <taxon>Euglenozoa</taxon>
        <taxon>Kinetoplastea</taxon>
        <taxon>Metakinetoplastina</taxon>
        <taxon>Trypanosomatida</taxon>
        <taxon>Trypanosomatidae</taxon>
        <taxon>Trypanosoma</taxon>
    </lineage>
</organism>
<accession>A0A422MYV0</accession>
<reference evidence="2 3" key="1">
    <citation type="journal article" date="2018" name="BMC Genomics">
        <title>Genomic comparison of Trypanosoma conorhini and Trypanosoma rangeli to Trypanosoma cruzi strains of high and low virulence.</title>
        <authorList>
            <person name="Bradwell K.R."/>
            <person name="Koparde V.N."/>
            <person name="Matveyev A.V."/>
            <person name="Serrano M.G."/>
            <person name="Alves J.M."/>
            <person name="Parikh H."/>
            <person name="Huang B."/>
            <person name="Lee V."/>
            <person name="Espinosa-Alvarez O."/>
            <person name="Ortiz P.A."/>
            <person name="Costa-Martins A.G."/>
            <person name="Teixeira M.M."/>
            <person name="Buck G.A."/>
        </authorList>
    </citation>
    <scope>NUCLEOTIDE SEQUENCE [LARGE SCALE GENOMIC DNA]</scope>
    <source>
        <strain evidence="2 3">025E</strain>
    </source>
</reference>
<dbReference type="EMBL" id="MKKU01001042">
    <property type="protein sequence ID" value="RNE98351.1"/>
    <property type="molecule type" value="Genomic_DNA"/>
</dbReference>
<name>A0A422MYV0_9TRYP</name>
<evidence type="ECO:0000256" key="1">
    <source>
        <dbReference type="SAM" id="SignalP"/>
    </source>
</evidence>
<dbReference type="AlphaFoldDB" id="A0A422MYV0"/>
<feature type="signal peptide" evidence="1">
    <location>
        <begin position="1"/>
        <end position="44"/>
    </location>
</feature>
<dbReference type="RefSeq" id="XP_029223821.1">
    <property type="nucleotide sequence ID" value="XM_029376062.1"/>
</dbReference>
<evidence type="ECO:0000313" key="2">
    <source>
        <dbReference type="EMBL" id="RNE98351.1"/>
    </source>
</evidence>
<evidence type="ECO:0000313" key="3">
    <source>
        <dbReference type="Proteomes" id="UP000284403"/>
    </source>
</evidence>